<dbReference type="InterPro" id="IPR052173">
    <property type="entry name" value="Beta-lactam_resp_regulator"/>
</dbReference>
<dbReference type="Proteomes" id="UP001054846">
    <property type="component" value="Chromosome"/>
</dbReference>
<reference evidence="3 4" key="1">
    <citation type="journal article" date="2021" name="Genome Biol. Evol.">
        <title>Complete Genome Sequencing of a Novel Gloeobacter Species from a Waterfall Cave in Mexico.</title>
        <authorList>
            <person name="Saw J.H."/>
            <person name="Cardona T."/>
            <person name="Montejano G."/>
        </authorList>
    </citation>
    <scope>NUCLEOTIDE SEQUENCE [LARGE SCALE GENOMIC DNA]</scope>
    <source>
        <strain evidence="3">MG652769</strain>
    </source>
</reference>
<dbReference type="Pfam" id="PF05569">
    <property type="entry name" value="Peptidase_M56"/>
    <property type="match status" value="1"/>
</dbReference>
<dbReference type="RefSeq" id="WP_230840191.1">
    <property type="nucleotide sequence ID" value="NZ_CP063845.1"/>
</dbReference>
<keyword evidence="4" id="KW-1185">Reference proteome</keyword>
<dbReference type="CDD" id="cd07326">
    <property type="entry name" value="M56_BlaR1_MecR1_like"/>
    <property type="match status" value="1"/>
</dbReference>
<accession>A0ABY3PHR0</accession>
<evidence type="ECO:0000256" key="1">
    <source>
        <dbReference type="SAM" id="Phobius"/>
    </source>
</evidence>
<evidence type="ECO:0000313" key="3">
    <source>
        <dbReference type="EMBL" id="UFP93190.1"/>
    </source>
</evidence>
<evidence type="ECO:0000259" key="2">
    <source>
        <dbReference type="Pfam" id="PF05569"/>
    </source>
</evidence>
<gene>
    <name evidence="3" type="ORF">ISF26_15420</name>
</gene>
<sequence length="311" mass="33377">MSAIELFPVLVAVVIYGLTLLTVGRLARTRPEARVLLRYASLLVPAAAAALALAHLHADLQPASLDNWLCLPLWSLAAMGLLAVGFAAGFFWEQVRLERQLRVWSEPAEGVLAAAVAPLAAPMGLTGLPRVYLVAVDAPLALTIGVLRPRIYLSSWLVERLSAVEIEQVLAHELAHIARSDNLIALVATALMGATAFLPTSWQAVRALLRERELAADELAVAVTGKPIALARGLLKAGVPDHPAFAAAAGLLEAGSITERVDNLLRLHSCRPERTSPAQWREKTALMAMTALGPLALTWFVFDLPHLLQLP</sequence>
<keyword evidence="1" id="KW-1133">Transmembrane helix</keyword>
<dbReference type="InterPro" id="IPR008756">
    <property type="entry name" value="Peptidase_M56"/>
</dbReference>
<feature type="domain" description="Peptidase M56" evidence="2">
    <location>
        <begin position="71"/>
        <end position="263"/>
    </location>
</feature>
<dbReference type="EMBL" id="CP063845">
    <property type="protein sequence ID" value="UFP93190.1"/>
    <property type="molecule type" value="Genomic_DNA"/>
</dbReference>
<dbReference type="PANTHER" id="PTHR34978:SF3">
    <property type="entry name" value="SLR0241 PROTEIN"/>
    <property type="match status" value="1"/>
</dbReference>
<feature type="transmembrane region" description="Helical" evidence="1">
    <location>
        <begin position="183"/>
        <end position="202"/>
    </location>
</feature>
<dbReference type="Gene3D" id="3.30.2010.10">
    <property type="entry name" value="Metalloproteases ('zincins'), catalytic domain"/>
    <property type="match status" value="1"/>
</dbReference>
<keyword evidence="1" id="KW-0472">Membrane</keyword>
<feature type="transmembrane region" description="Helical" evidence="1">
    <location>
        <begin position="73"/>
        <end position="92"/>
    </location>
</feature>
<feature type="transmembrane region" description="Helical" evidence="1">
    <location>
        <begin position="36"/>
        <end position="58"/>
    </location>
</feature>
<name>A0ABY3PHR0_9CYAN</name>
<organism evidence="3 4">
    <name type="scientific">Gloeobacter morelensis MG652769</name>
    <dbReference type="NCBI Taxonomy" id="2781736"/>
    <lineage>
        <taxon>Bacteria</taxon>
        <taxon>Bacillati</taxon>
        <taxon>Cyanobacteriota</taxon>
        <taxon>Cyanophyceae</taxon>
        <taxon>Gloeobacterales</taxon>
        <taxon>Gloeobacteraceae</taxon>
        <taxon>Gloeobacter</taxon>
        <taxon>Gloeobacter morelensis</taxon>
    </lineage>
</organism>
<dbReference type="PANTHER" id="PTHR34978">
    <property type="entry name" value="POSSIBLE SENSOR-TRANSDUCER PROTEIN BLAR"/>
    <property type="match status" value="1"/>
</dbReference>
<proteinExistence type="predicted"/>
<evidence type="ECO:0000313" key="4">
    <source>
        <dbReference type="Proteomes" id="UP001054846"/>
    </source>
</evidence>
<protein>
    <submittedName>
        <fullName evidence="3">M56 family metallopeptidase</fullName>
    </submittedName>
</protein>
<keyword evidence="1" id="KW-0812">Transmembrane</keyword>
<feature type="transmembrane region" description="Helical" evidence="1">
    <location>
        <begin position="6"/>
        <end position="24"/>
    </location>
</feature>